<dbReference type="SUPFAM" id="SSF51161">
    <property type="entry name" value="Trimeric LpxA-like enzymes"/>
    <property type="match status" value="1"/>
</dbReference>
<keyword evidence="3 4" id="KW-0012">Acyltransferase</keyword>
<dbReference type="InterPro" id="IPR001451">
    <property type="entry name" value="Hexapep"/>
</dbReference>
<evidence type="ECO:0000313" key="4">
    <source>
        <dbReference type="EMBL" id="VYT09134.1"/>
    </source>
</evidence>
<dbReference type="InterPro" id="IPR011004">
    <property type="entry name" value="Trimer_LpxA-like_sf"/>
</dbReference>
<dbReference type="RefSeq" id="WP_002610380.1">
    <property type="nucleotide sequence ID" value="NZ_BAAACC010000011.1"/>
</dbReference>
<reference evidence="4" key="1">
    <citation type="submission" date="2019-11" db="EMBL/GenBank/DDBJ databases">
        <authorList>
            <person name="Feng L."/>
        </authorList>
    </citation>
    <scope>NUCLEOTIDE SEQUENCE</scope>
    <source>
        <strain evidence="4">CinnocuumLFYP12</strain>
    </source>
</reference>
<dbReference type="EC" id="2.3.1.30" evidence="4"/>
<gene>
    <name evidence="4" type="primary">cysE_3</name>
    <name evidence="4" type="ORF">CILFYP12_01487</name>
</gene>
<dbReference type="CDD" id="cd03354">
    <property type="entry name" value="LbH_SAT"/>
    <property type="match status" value="1"/>
</dbReference>
<dbReference type="Gene3D" id="2.160.10.10">
    <property type="entry name" value="Hexapeptide repeat proteins"/>
    <property type="match status" value="1"/>
</dbReference>
<dbReference type="PANTHER" id="PTHR42811">
    <property type="entry name" value="SERINE ACETYLTRANSFERASE"/>
    <property type="match status" value="1"/>
</dbReference>
<sequence length="194" mass="22241">MISFKFWIPNFKMYKELFANDSYAFSTFRDKDGDLTVREKMMVELKAVKLFRKYQSNYDTIWRYFYSLRLKKYQYKYGLEIQNKNIGKGFVIGHWGRIVINGESKIGDQFMVTHGVTIGRDIRGKRKGVPTIGNRVAIRANSTVVGNIKIGDDVLIAPNTFVNFDVPSNSIVIGNPAEIIFRDNASEGHVGRLP</sequence>
<dbReference type="EMBL" id="CACRTE010000019">
    <property type="protein sequence ID" value="VYT09134.1"/>
    <property type="molecule type" value="Genomic_DNA"/>
</dbReference>
<dbReference type="Pfam" id="PF00132">
    <property type="entry name" value="Hexapep"/>
    <property type="match status" value="1"/>
</dbReference>
<dbReference type="AlphaFoldDB" id="A0A6N2TT79"/>
<protein>
    <submittedName>
        <fullName evidence="4">Serine acetyltransferase</fullName>
        <ecNumber evidence="4">2.3.1.30</ecNumber>
    </submittedName>
</protein>
<comment type="similarity">
    <text evidence="1">Belongs to the transferase hexapeptide repeat family.</text>
</comment>
<accession>A0A6N2TT79</accession>
<evidence type="ECO:0000256" key="2">
    <source>
        <dbReference type="ARBA" id="ARBA00022679"/>
    </source>
</evidence>
<dbReference type="InterPro" id="IPR045304">
    <property type="entry name" value="LbH_SAT"/>
</dbReference>
<evidence type="ECO:0000256" key="3">
    <source>
        <dbReference type="ARBA" id="ARBA00023315"/>
    </source>
</evidence>
<keyword evidence="2 4" id="KW-0808">Transferase</keyword>
<dbReference type="GO" id="GO:0009001">
    <property type="term" value="F:serine O-acetyltransferase activity"/>
    <property type="evidence" value="ECO:0007669"/>
    <property type="project" value="UniProtKB-EC"/>
</dbReference>
<name>A0A6N2TT79_CLOIN</name>
<organism evidence="4">
    <name type="scientific">Clostridium innocuum</name>
    <dbReference type="NCBI Taxonomy" id="1522"/>
    <lineage>
        <taxon>Bacteria</taxon>
        <taxon>Bacillati</taxon>
        <taxon>Bacillota</taxon>
        <taxon>Clostridia</taxon>
        <taxon>Eubacteriales</taxon>
        <taxon>Clostridiaceae</taxon>
        <taxon>Clostridium</taxon>
    </lineage>
</organism>
<proteinExistence type="inferred from homology"/>
<evidence type="ECO:0000256" key="1">
    <source>
        <dbReference type="ARBA" id="ARBA00007274"/>
    </source>
</evidence>